<organism evidence="13 14">
    <name type="scientific">Sphingomonas endophytica</name>
    <dbReference type="NCBI Taxonomy" id="869719"/>
    <lineage>
        <taxon>Bacteria</taxon>
        <taxon>Pseudomonadati</taxon>
        <taxon>Pseudomonadota</taxon>
        <taxon>Alphaproteobacteria</taxon>
        <taxon>Sphingomonadales</taxon>
        <taxon>Sphingomonadaceae</taxon>
        <taxon>Sphingomonas</taxon>
    </lineage>
</organism>
<keyword evidence="3 7" id="KW-0597">Phosphoprotein</keyword>
<dbReference type="FunFam" id="3.30.565.10:FF:000010">
    <property type="entry name" value="Sensor histidine kinase RcsC"/>
    <property type="match status" value="1"/>
</dbReference>
<dbReference type="Gene3D" id="3.40.50.2300">
    <property type="match status" value="1"/>
</dbReference>
<evidence type="ECO:0000256" key="3">
    <source>
        <dbReference type="ARBA" id="ARBA00022553"/>
    </source>
</evidence>
<protein>
    <recommendedName>
        <fullName evidence="2">histidine kinase</fullName>
        <ecNumber evidence="2">2.7.13.3</ecNumber>
    </recommendedName>
</protein>
<dbReference type="PROSITE" id="PS50005">
    <property type="entry name" value="TPR"/>
    <property type="match status" value="1"/>
</dbReference>
<evidence type="ECO:0000259" key="11">
    <source>
        <dbReference type="PROSITE" id="PS50109"/>
    </source>
</evidence>
<evidence type="ECO:0000256" key="5">
    <source>
        <dbReference type="ARBA" id="ARBA00022777"/>
    </source>
</evidence>
<dbReference type="InterPro" id="IPR003594">
    <property type="entry name" value="HATPase_dom"/>
</dbReference>
<dbReference type="InterPro" id="IPR005467">
    <property type="entry name" value="His_kinase_dom"/>
</dbReference>
<dbReference type="SUPFAM" id="SSF48452">
    <property type="entry name" value="TPR-like"/>
    <property type="match status" value="1"/>
</dbReference>
<evidence type="ECO:0000256" key="10">
    <source>
        <dbReference type="SAM" id="SignalP"/>
    </source>
</evidence>
<keyword evidence="8" id="KW-0802">TPR repeat</keyword>
<dbReference type="InterPro" id="IPR019734">
    <property type="entry name" value="TPR_rpt"/>
</dbReference>
<evidence type="ECO:0000256" key="8">
    <source>
        <dbReference type="PROSITE-ProRule" id="PRU00339"/>
    </source>
</evidence>
<comment type="catalytic activity">
    <reaction evidence="1">
        <text>ATP + protein L-histidine = ADP + protein N-phospho-L-histidine.</text>
        <dbReference type="EC" id="2.7.13.3"/>
    </reaction>
</comment>
<dbReference type="InterPro" id="IPR036097">
    <property type="entry name" value="HisK_dim/P_sf"/>
</dbReference>
<dbReference type="SMART" id="SM00387">
    <property type="entry name" value="HATPase_c"/>
    <property type="match status" value="1"/>
</dbReference>
<evidence type="ECO:0000256" key="2">
    <source>
        <dbReference type="ARBA" id="ARBA00012438"/>
    </source>
</evidence>
<keyword evidence="5" id="KW-0418">Kinase</keyword>
<dbReference type="SMART" id="SM00388">
    <property type="entry name" value="HisKA"/>
    <property type="match status" value="1"/>
</dbReference>
<dbReference type="EMBL" id="LDTB01000040">
    <property type="protein sequence ID" value="KTT71406.1"/>
    <property type="molecule type" value="Genomic_DNA"/>
</dbReference>
<keyword evidence="10" id="KW-0732">Signal</keyword>
<keyword evidence="4" id="KW-0808">Transferase</keyword>
<keyword evidence="9" id="KW-0812">Transmembrane</keyword>
<dbReference type="Gene3D" id="1.25.40.10">
    <property type="entry name" value="Tetratricopeptide repeat domain"/>
    <property type="match status" value="1"/>
</dbReference>
<dbReference type="PANTHER" id="PTHR43047">
    <property type="entry name" value="TWO-COMPONENT HISTIDINE PROTEIN KINASE"/>
    <property type="match status" value="1"/>
</dbReference>
<dbReference type="AlphaFoldDB" id="A0A147I1N1"/>
<keyword evidence="9" id="KW-1133">Transmembrane helix</keyword>
<reference evidence="13 14" key="1">
    <citation type="journal article" date="2016" name="Front. Microbiol.">
        <title>Genomic Resource of Rice Seed Associated Bacteria.</title>
        <authorList>
            <person name="Midha S."/>
            <person name="Bansal K."/>
            <person name="Sharma S."/>
            <person name="Kumar N."/>
            <person name="Patil P.P."/>
            <person name="Chaudhry V."/>
            <person name="Patil P.B."/>
        </authorList>
    </citation>
    <scope>NUCLEOTIDE SEQUENCE [LARGE SCALE GENOMIC DNA]</scope>
    <source>
        <strain evidence="13 14">NS334</strain>
    </source>
</reference>
<gene>
    <name evidence="13" type="ORF">NS334_10565</name>
</gene>
<dbReference type="CDD" id="cd00082">
    <property type="entry name" value="HisKA"/>
    <property type="match status" value="1"/>
</dbReference>
<evidence type="ECO:0000256" key="9">
    <source>
        <dbReference type="SAM" id="Phobius"/>
    </source>
</evidence>
<dbReference type="PANTHER" id="PTHR43047:SF66">
    <property type="entry name" value="HISKA"/>
    <property type="match status" value="1"/>
</dbReference>
<dbReference type="RefSeq" id="WP_058755927.1">
    <property type="nucleotide sequence ID" value="NZ_LDTB01000040.1"/>
</dbReference>
<dbReference type="GO" id="GO:0005886">
    <property type="term" value="C:plasma membrane"/>
    <property type="evidence" value="ECO:0007669"/>
    <property type="project" value="TreeGrafter"/>
</dbReference>
<dbReference type="SUPFAM" id="SSF52172">
    <property type="entry name" value="CheY-like"/>
    <property type="match status" value="1"/>
</dbReference>
<dbReference type="InterPro" id="IPR004358">
    <property type="entry name" value="Sig_transdc_His_kin-like_C"/>
</dbReference>
<dbReference type="SUPFAM" id="SSF47384">
    <property type="entry name" value="Homodimeric domain of signal transducing histidine kinase"/>
    <property type="match status" value="1"/>
</dbReference>
<evidence type="ECO:0000256" key="1">
    <source>
        <dbReference type="ARBA" id="ARBA00000085"/>
    </source>
</evidence>
<feature type="domain" description="Response regulatory" evidence="12">
    <location>
        <begin position="678"/>
        <end position="789"/>
    </location>
</feature>
<dbReference type="Pfam" id="PF02518">
    <property type="entry name" value="HATPase_c"/>
    <property type="match status" value="1"/>
</dbReference>
<dbReference type="PRINTS" id="PR00344">
    <property type="entry name" value="BCTRLSENSOR"/>
</dbReference>
<feature type="transmembrane region" description="Helical" evidence="9">
    <location>
        <begin position="393"/>
        <end position="416"/>
    </location>
</feature>
<keyword evidence="6" id="KW-0902">Two-component regulatory system</keyword>
<dbReference type="Pfam" id="PF13424">
    <property type="entry name" value="TPR_12"/>
    <property type="match status" value="1"/>
</dbReference>
<dbReference type="Proteomes" id="UP000074310">
    <property type="component" value="Unassembled WGS sequence"/>
</dbReference>
<evidence type="ECO:0000259" key="12">
    <source>
        <dbReference type="PROSITE" id="PS50110"/>
    </source>
</evidence>
<comment type="caution">
    <text evidence="13">The sequence shown here is derived from an EMBL/GenBank/DDBJ whole genome shotgun (WGS) entry which is preliminary data.</text>
</comment>
<evidence type="ECO:0000256" key="7">
    <source>
        <dbReference type="PROSITE-ProRule" id="PRU00169"/>
    </source>
</evidence>
<dbReference type="PROSITE" id="PS50109">
    <property type="entry name" value="HIS_KIN"/>
    <property type="match status" value="1"/>
</dbReference>
<dbReference type="Gene3D" id="1.10.287.130">
    <property type="match status" value="1"/>
</dbReference>
<feature type="domain" description="Histidine kinase" evidence="11">
    <location>
        <begin position="450"/>
        <end position="666"/>
    </location>
</feature>
<dbReference type="PATRIC" id="fig|869719.3.peg.2060"/>
<proteinExistence type="predicted"/>
<evidence type="ECO:0000313" key="14">
    <source>
        <dbReference type="Proteomes" id="UP000074310"/>
    </source>
</evidence>
<dbReference type="SUPFAM" id="SSF55874">
    <property type="entry name" value="ATPase domain of HSP90 chaperone/DNA topoisomerase II/histidine kinase"/>
    <property type="match status" value="1"/>
</dbReference>
<feature type="repeat" description="TPR" evidence="8">
    <location>
        <begin position="153"/>
        <end position="186"/>
    </location>
</feature>
<dbReference type="SMART" id="SM00028">
    <property type="entry name" value="TPR"/>
    <property type="match status" value="3"/>
</dbReference>
<keyword evidence="9" id="KW-0472">Membrane</keyword>
<accession>A0A147I1N1</accession>
<dbReference type="Gene3D" id="3.30.565.10">
    <property type="entry name" value="Histidine kinase-like ATPase, C-terminal domain"/>
    <property type="match status" value="1"/>
</dbReference>
<evidence type="ECO:0000256" key="4">
    <source>
        <dbReference type="ARBA" id="ARBA00022679"/>
    </source>
</evidence>
<dbReference type="PROSITE" id="PS50110">
    <property type="entry name" value="RESPONSE_REGULATORY"/>
    <property type="match status" value="1"/>
</dbReference>
<feature type="chain" id="PRO_5007548233" description="histidine kinase" evidence="10">
    <location>
        <begin position="25"/>
        <end position="797"/>
    </location>
</feature>
<dbReference type="InterPro" id="IPR011006">
    <property type="entry name" value="CheY-like_superfamily"/>
</dbReference>
<dbReference type="EC" id="2.7.13.3" evidence="2"/>
<dbReference type="InterPro" id="IPR036890">
    <property type="entry name" value="HATPase_C_sf"/>
</dbReference>
<dbReference type="InterPro" id="IPR011990">
    <property type="entry name" value="TPR-like_helical_dom_sf"/>
</dbReference>
<dbReference type="CDD" id="cd16922">
    <property type="entry name" value="HATPase_EvgS-ArcB-TorS-like"/>
    <property type="match status" value="1"/>
</dbReference>
<name>A0A147I1N1_9SPHN</name>
<feature type="signal peptide" evidence="10">
    <location>
        <begin position="1"/>
        <end position="24"/>
    </location>
</feature>
<dbReference type="GO" id="GO:0000155">
    <property type="term" value="F:phosphorelay sensor kinase activity"/>
    <property type="evidence" value="ECO:0007669"/>
    <property type="project" value="InterPro"/>
</dbReference>
<dbReference type="InterPro" id="IPR001789">
    <property type="entry name" value="Sig_transdc_resp-reg_receiver"/>
</dbReference>
<dbReference type="InterPro" id="IPR003661">
    <property type="entry name" value="HisK_dim/P_dom"/>
</dbReference>
<evidence type="ECO:0000313" key="13">
    <source>
        <dbReference type="EMBL" id="KTT71406.1"/>
    </source>
</evidence>
<dbReference type="GO" id="GO:0009927">
    <property type="term" value="F:histidine phosphotransfer kinase activity"/>
    <property type="evidence" value="ECO:0007669"/>
    <property type="project" value="TreeGrafter"/>
</dbReference>
<feature type="modified residue" description="4-aspartylphosphate" evidence="7">
    <location>
        <position position="730"/>
    </location>
</feature>
<evidence type="ECO:0000256" key="6">
    <source>
        <dbReference type="ARBA" id="ARBA00023012"/>
    </source>
</evidence>
<sequence length="797" mass="84507">MIRAARIALGAVLALWLVAAPASAAPSSITSISAEVATIERGMASDPEQAVALARAARARLAGPAAAGVQAAALSWLEGEGLIRIGAPRDGLVALERAELLARRSGAPPHLIADILLSRGSGLTDAGRITDALTTLQRAHDMFLSLNDPRSRARALTLIALLYVSGHDYETALRYFDQAGEVYPNDAGLAVSVDNGRGNALLALGKYQAAEAQFRAALSAARALRSAPVEAQTLGNLTMAQLRAGDAAGAGPNIARALTLAERPDSIAIRPQLLVLAAQLALLRGDRDAALRLVRERFAGVDPSATMSADRDAHDIAYRTYLATGAPEQAVPHLLALRRLDEQATELARSTSAALATARFDYASQELRIARLKATALQRRVAFERATAETQRLIFYGVVGTTLAVITLLAVGLALIGRSRNRERAANRELAASNAQLEKLSRAKTEFLATTSHEIRTPLNGILGMTQVMLADGGLDRVTRDRLGVVHGAGLTMRALVDDILDMAKIETGRMTIETAPLDLHETVGEAARLWRDPAQAKGLRFEMDLGDTPRWIIGDAARLRQIVFNLLSNAVKFTDSGSVTLGLSRQDGRLRIDVGDSGVGIDADAQRIIFESFRQADSGTTRRFGGTGLGLSICRSLAQAMGGDVTVDSTIGVGSRFTLDLPCVAAAPSRFETTTGGLLIVERNPIARAMYRALFADRPTLMFSDAETVVADVQRARPERILIDAATLDIASPSIVDVVAAAHGAPVAMLTPALDDPVRRDLYARGVTKVIEKPVSKRGLVDAIGALPNATIQDAA</sequence>
<dbReference type="Pfam" id="PF00512">
    <property type="entry name" value="HisKA"/>
    <property type="match status" value="1"/>
</dbReference>
<keyword evidence="14" id="KW-1185">Reference proteome</keyword>